<evidence type="ECO:0000313" key="7">
    <source>
        <dbReference type="Proteomes" id="UP000002408"/>
    </source>
</evidence>
<dbReference type="Pfam" id="PF00146">
    <property type="entry name" value="NADHdh"/>
    <property type="match status" value="1"/>
</dbReference>
<organism evidence="6 7">
    <name type="scientific">Methanoregula boonei (strain DSM 21154 / JCM 14090 / 6A8)</name>
    <dbReference type="NCBI Taxonomy" id="456442"/>
    <lineage>
        <taxon>Archaea</taxon>
        <taxon>Methanobacteriati</taxon>
        <taxon>Methanobacteriota</taxon>
        <taxon>Stenosarchaea group</taxon>
        <taxon>Methanomicrobia</taxon>
        <taxon>Methanomicrobiales</taxon>
        <taxon>Methanoregulaceae</taxon>
        <taxon>Methanoregula</taxon>
    </lineage>
</organism>
<dbReference type="InterPro" id="IPR001694">
    <property type="entry name" value="NADH_UbQ_OxRdtase_su1/FPO"/>
</dbReference>
<accession>A7I7D3</accession>
<sequence length="313" mass="33733">MSFDFFLYGIINTLCVVLVAPLFVSVVKKVKAWTQGRQGPSVFQTYYTIAKLLKKEVIYSPDASRISRVTPWVCMVAILVASLFVPLVYVTAPVGGIGNIILFLYLLVLARFFMALAGLDAGSTFGGMGSSREMSIAAVIEPTTIIVFAALAFVFKSLNIIDMAGIAATTGTPVTPVLILLGISLFIILIVETARIPVDNPETHLELTMIHEGMILEQSGKNLALMEYSAAIKQVVLMALLINLVIPWGIATTLAPAALAAAAVLFVAKGLVLALVIGLFESSMAKMRFFRLPGLFVMAFFFSTLIIIVEVFA</sequence>
<feature type="transmembrane region" description="Helical" evidence="5">
    <location>
        <begin position="6"/>
        <end position="27"/>
    </location>
</feature>
<evidence type="ECO:0000256" key="2">
    <source>
        <dbReference type="ARBA" id="ARBA00022692"/>
    </source>
</evidence>
<proteinExistence type="predicted"/>
<dbReference type="PANTHER" id="PTHR43359:SF1">
    <property type="entry name" value="FORMATE HYDROGENLYASE SUBUNIT 4-RELATED"/>
    <property type="match status" value="1"/>
</dbReference>
<evidence type="ECO:0000313" key="6">
    <source>
        <dbReference type="EMBL" id="ABS55644.1"/>
    </source>
</evidence>
<dbReference type="GO" id="GO:0005886">
    <property type="term" value="C:plasma membrane"/>
    <property type="evidence" value="ECO:0007669"/>
    <property type="project" value="TreeGrafter"/>
</dbReference>
<feature type="transmembrane region" description="Helical" evidence="5">
    <location>
        <begin position="174"/>
        <end position="191"/>
    </location>
</feature>
<dbReference type="KEGG" id="mbn:Mboo_1126"/>
<feature type="transmembrane region" description="Helical" evidence="5">
    <location>
        <begin position="134"/>
        <end position="154"/>
    </location>
</feature>
<gene>
    <name evidence="6" type="ordered locus">Mboo_1126</name>
</gene>
<feature type="transmembrane region" description="Helical" evidence="5">
    <location>
        <begin position="96"/>
        <end position="122"/>
    </location>
</feature>
<dbReference type="HOGENOM" id="CLU_015134_2_0_2"/>
<dbReference type="EMBL" id="CP000780">
    <property type="protein sequence ID" value="ABS55644.1"/>
    <property type="molecule type" value="Genomic_DNA"/>
</dbReference>
<dbReference type="PANTHER" id="PTHR43359">
    <property type="entry name" value="FORMATE HYDROGENLYASE SUBUNIT 4"/>
    <property type="match status" value="1"/>
</dbReference>
<feature type="transmembrane region" description="Helical" evidence="5">
    <location>
        <begin position="257"/>
        <end position="280"/>
    </location>
</feature>
<evidence type="ECO:0000256" key="4">
    <source>
        <dbReference type="ARBA" id="ARBA00023136"/>
    </source>
</evidence>
<protein>
    <submittedName>
        <fullName evidence="6">Formate hydrogenlyase subunit 4</fullName>
    </submittedName>
</protein>
<keyword evidence="7" id="KW-1185">Reference proteome</keyword>
<dbReference type="GO" id="GO:0016829">
    <property type="term" value="F:lyase activity"/>
    <property type="evidence" value="ECO:0007669"/>
    <property type="project" value="UniProtKB-KW"/>
</dbReference>
<dbReference type="OrthoDB" id="15253at2157"/>
<dbReference type="InterPro" id="IPR052561">
    <property type="entry name" value="ComplexI_Subunit1"/>
</dbReference>
<dbReference type="eggNOG" id="arCOG01545">
    <property type="taxonomic scope" value="Archaea"/>
</dbReference>
<comment type="subcellular location">
    <subcellularLocation>
        <location evidence="1">Membrane</location>
        <topology evidence="1">Multi-pass membrane protein</topology>
    </subcellularLocation>
</comment>
<feature type="transmembrane region" description="Helical" evidence="5">
    <location>
        <begin position="231"/>
        <end position="251"/>
    </location>
</feature>
<reference evidence="7" key="1">
    <citation type="journal article" date="2015" name="Microbiology">
        <title>Genome of Methanoregula boonei 6A8 reveals adaptations to oligotrophic peatland environments.</title>
        <authorList>
            <person name="Braeuer S."/>
            <person name="Cadillo-Quiroz H."/>
            <person name="Kyrpides N."/>
            <person name="Woyke T."/>
            <person name="Goodwin L."/>
            <person name="Detter C."/>
            <person name="Podell S."/>
            <person name="Yavitt J.B."/>
            <person name="Zinder S.H."/>
        </authorList>
    </citation>
    <scope>NUCLEOTIDE SEQUENCE [LARGE SCALE GENOMIC DNA]</scope>
    <source>
        <strain evidence="7">DSM 21154 / JCM 14090 / 6A8</strain>
    </source>
</reference>
<keyword evidence="4 5" id="KW-0472">Membrane</keyword>
<dbReference type="RefSeq" id="WP_012106671.1">
    <property type="nucleotide sequence ID" value="NC_009712.1"/>
</dbReference>
<evidence type="ECO:0000256" key="5">
    <source>
        <dbReference type="SAM" id="Phobius"/>
    </source>
</evidence>
<name>A7I7D3_METB6</name>
<feature type="transmembrane region" description="Helical" evidence="5">
    <location>
        <begin position="69"/>
        <end position="90"/>
    </location>
</feature>
<feature type="transmembrane region" description="Helical" evidence="5">
    <location>
        <begin position="292"/>
        <end position="312"/>
    </location>
</feature>
<dbReference type="AlphaFoldDB" id="A7I7D3"/>
<keyword evidence="6" id="KW-0456">Lyase</keyword>
<keyword evidence="2 5" id="KW-0812">Transmembrane</keyword>
<dbReference type="Proteomes" id="UP000002408">
    <property type="component" value="Chromosome"/>
</dbReference>
<keyword evidence="3 5" id="KW-1133">Transmembrane helix</keyword>
<evidence type="ECO:0000256" key="1">
    <source>
        <dbReference type="ARBA" id="ARBA00004141"/>
    </source>
</evidence>
<dbReference type="STRING" id="456442.Mboo_1126"/>
<evidence type="ECO:0000256" key="3">
    <source>
        <dbReference type="ARBA" id="ARBA00022989"/>
    </source>
</evidence>
<dbReference type="GeneID" id="5411432"/>